<dbReference type="GO" id="GO:0043022">
    <property type="term" value="F:ribosome binding"/>
    <property type="evidence" value="ECO:0007669"/>
    <property type="project" value="TreeGrafter"/>
</dbReference>
<name>A0AAN7CZJ8_9PEZI</name>
<evidence type="ECO:0000256" key="4">
    <source>
        <dbReference type="SAM" id="MobiDB-lite"/>
    </source>
</evidence>
<dbReference type="PANTHER" id="PTHR10938">
    <property type="entry name" value="TRANSLATION INITIATION FACTOR IF-3"/>
    <property type="match status" value="1"/>
</dbReference>
<proteinExistence type="inferred from homology"/>
<dbReference type="InterPro" id="IPR036788">
    <property type="entry name" value="T_IF-3_C_sf"/>
</dbReference>
<keyword evidence="2" id="KW-0396">Initiation factor</keyword>
<sequence length="297" mass="32648">MRVSQCYFNSATAIHKVFISNAVAFEIRGQLQRVLLPSVTVSFQSQVSSSPQRHFSSNPIAQARYNKSRNNNENVPVNNDRTMRDYDIVFPWIQIRQENGSLTEPQRTSAVLKKLDIGRQSLVLLATPRTDDSSKGPEYPICRITDRQAELAAQAEKDALKKKVPKIVNKELEINWATAPHDLRTKTTQLKKFLKKGYQVRITMMHPKRRDKRRASSDEAGRVLKTVESSIAEIPGTKESKPREGSVGDTLVMLVHAPTGSAAGAPTETSSPEGAPAEAGSKAVQAESGSLAGERGG</sequence>
<reference evidence="5" key="2">
    <citation type="submission" date="2023-05" db="EMBL/GenBank/DDBJ databases">
        <authorList>
            <consortium name="Lawrence Berkeley National Laboratory"/>
            <person name="Steindorff A."/>
            <person name="Hensen N."/>
            <person name="Bonometti L."/>
            <person name="Westerberg I."/>
            <person name="Brannstrom I.O."/>
            <person name="Guillou S."/>
            <person name="Cros-Aarteil S."/>
            <person name="Calhoun S."/>
            <person name="Haridas S."/>
            <person name="Kuo A."/>
            <person name="Mondo S."/>
            <person name="Pangilinan J."/>
            <person name="Riley R."/>
            <person name="Labutti K."/>
            <person name="Andreopoulos B."/>
            <person name="Lipzen A."/>
            <person name="Chen C."/>
            <person name="Yanf M."/>
            <person name="Daum C."/>
            <person name="Ng V."/>
            <person name="Clum A."/>
            <person name="Ohm R."/>
            <person name="Martin F."/>
            <person name="Silar P."/>
            <person name="Natvig D."/>
            <person name="Lalanne C."/>
            <person name="Gautier V."/>
            <person name="Ament-Velasquez S.L."/>
            <person name="Kruys A."/>
            <person name="Hutchinson M.I."/>
            <person name="Powell A.J."/>
            <person name="Barry K."/>
            <person name="Miller A.N."/>
            <person name="Grigoriev I.V."/>
            <person name="Debuchy R."/>
            <person name="Gladieux P."/>
            <person name="Thoren M.H."/>
            <person name="Johannesson H."/>
        </authorList>
    </citation>
    <scope>NUCLEOTIDE SEQUENCE</scope>
    <source>
        <strain evidence="5">CBS 359.72</strain>
    </source>
</reference>
<organism evidence="5 6">
    <name type="scientific">Corynascus novoguineensis</name>
    <dbReference type="NCBI Taxonomy" id="1126955"/>
    <lineage>
        <taxon>Eukaryota</taxon>
        <taxon>Fungi</taxon>
        <taxon>Dikarya</taxon>
        <taxon>Ascomycota</taxon>
        <taxon>Pezizomycotina</taxon>
        <taxon>Sordariomycetes</taxon>
        <taxon>Sordariomycetidae</taxon>
        <taxon>Sordariales</taxon>
        <taxon>Chaetomiaceae</taxon>
        <taxon>Corynascus</taxon>
    </lineage>
</organism>
<evidence type="ECO:0000256" key="2">
    <source>
        <dbReference type="ARBA" id="ARBA00022540"/>
    </source>
</evidence>
<dbReference type="GO" id="GO:0005739">
    <property type="term" value="C:mitochondrion"/>
    <property type="evidence" value="ECO:0007669"/>
    <property type="project" value="TreeGrafter"/>
</dbReference>
<dbReference type="SUPFAM" id="SSF55200">
    <property type="entry name" value="Translation initiation factor IF3, C-terminal domain"/>
    <property type="match status" value="1"/>
</dbReference>
<dbReference type="GO" id="GO:0003743">
    <property type="term" value="F:translation initiation factor activity"/>
    <property type="evidence" value="ECO:0007669"/>
    <property type="project" value="UniProtKB-KW"/>
</dbReference>
<comment type="caution">
    <text evidence="5">The sequence shown here is derived from an EMBL/GenBank/DDBJ whole genome shotgun (WGS) entry which is preliminary data.</text>
</comment>
<evidence type="ECO:0008006" key="7">
    <source>
        <dbReference type="Google" id="ProtNLM"/>
    </source>
</evidence>
<dbReference type="GO" id="GO:0032790">
    <property type="term" value="P:ribosome disassembly"/>
    <property type="evidence" value="ECO:0007669"/>
    <property type="project" value="TreeGrafter"/>
</dbReference>
<keyword evidence="6" id="KW-1185">Reference proteome</keyword>
<evidence type="ECO:0000313" key="6">
    <source>
        <dbReference type="Proteomes" id="UP001303647"/>
    </source>
</evidence>
<reference evidence="5" key="1">
    <citation type="journal article" date="2023" name="Mol. Phylogenet. Evol.">
        <title>Genome-scale phylogeny and comparative genomics of the fungal order Sordariales.</title>
        <authorList>
            <person name="Hensen N."/>
            <person name="Bonometti L."/>
            <person name="Westerberg I."/>
            <person name="Brannstrom I.O."/>
            <person name="Guillou S."/>
            <person name="Cros-Aarteil S."/>
            <person name="Calhoun S."/>
            <person name="Haridas S."/>
            <person name="Kuo A."/>
            <person name="Mondo S."/>
            <person name="Pangilinan J."/>
            <person name="Riley R."/>
            <person name="LaButti K."/>
            <person name="Andreopoulos B."/>
            <person name="Lipzen A."/>
            <person name="Chen C."/>
            <person name="Yan M."/>
            <person name="Daum C."/>
            <person name="Ng V."/>
            <person name="Clum A."/>
            <person name="Steindorff A."/>
            <person name="Ohm R.A."/>
            <person name="Martin F."/>
            <person name="Silar P."/>
            <person name="Natvig D.O."/>
            <person name="Lalanne C."/>
            <person name="Gautier V."/>
            <person name="Ament-Velasquez S.L."/>
            <person name="Kruys A."/>
            <person name="Hutchinson M.I."/>
            <person name="Powell A.J."/>
            <person name="Barry K."/>
            <person name="Miller A.N."/>
            <person name="Grigoriev I.V."/>
            <person name="Debuchy R."/>
            <person name="Gladieux P."/>
            <person name="Hiltunen Thoren M."/>
            <person name="Johannesson H."/>
        </authorList>
    </citation>
    <scope>NUCLEOTIDE SEQUENCE</scope>
    <source>
        <strain evidence="5">CBS 359.72</strain>
    </source>
</reference>
<dbReference type="EMBL" id="MU857608">
    <property type="protein sequence ID" value="KAK4251109.1"/>
    <property type="molecule type" value="Genomic_DNA"/>
</dbReference>
<dbReference type="InterPro" id="IPR001288">
    <property type="entry name" value="Translation_initiation_fac_3"/>
</dbReference>
<evidence type="ECO:0000256" key="3">
    <source>
        <dbReference type="ARBA" id="ARBA00022917"/>
    </source>
</evidence>
<protein>
    <recommendedName>
        <fullName evidence="7">Translation initiation factor IF-3</fullName>
    </recommendedName>
</protein>
<feature type="compositionally biased region" description="Basic and acidic residues" evidence="4">
    <location>
        <begin position="236"/>
        <end position="246"/>
    </location>
</feature>
<dbReference type="GO" id="GO:0070124">
    <property type="term" value="P:mitochondrial translational initiation"/>
    <property type="evidence" value="ECO:0007669"/>
    <property type="project" value="TreeGrafter"/>
</dbReference>
<accession>A0AAN7CZJ8</accession>
<dbReference type="PANTHER" id="PTHR10938:SF0">
    <property type="entry name" value="TRANSLATION INITIATION FACTOR IF-3, MITOCHONDRIAL"/>
    <property type="match status" value="1"/>
</dbReference>
<comment type="similarity">
    <text evidence="1">Belongs to the IF-3 family.</text>
</comment>
<evidence type="ECO:0000313" key="5">
    <source>
        <dbReference type="EMBL" id="KAK4251109.1"/>
    </source>
</evidence>
<keyword evidence="3" id="KW-0648">Protein biosynthesis</keyword>
<feature type="region of interest" description="Disordered" evidence="4">
    <location>
        <begin position="236"/>
        <end position="297"/>
    </location>
</feature>
<evidence type="ECO:0000256" key="1">
    <source>
        <dbReference type="ARBA" id="ARBA00005439"/>
    </source>
</evidence>
<dbReference type="Gene3D" id="3.30.110.10">
    <property type="entry name" value="Translation initiation factor 3 (IF-3), C-terminal domain"/>
    <property type="match status" value="1"/>
</dbReference>
<dbReference type="AlphaFoldDB" id="A0AAN7CZJ8"/>
<gene>
    <name evidence="5" type="ORF">C7999DRAFT_11212</name>
</gene>
<dbReference type="Proteomes" id="UP001303647">
    <property type="component" value="Unassembled WGS sequence"/>
</dbReference>